<sequence length="128" mass="14588">MVGGLLRSHIGLQKLAAPHLKRPPGRQPEQPREWCHDLEYQAGSWPTPRRVVLVLVVQERPDDLLVHAFFLVTNLGKFDWPSEKILALSASEAAPRRTWARSSRRSPHTSHRLIAAPPLSRTRWPATR</sequence>
<accession>Q8VMI5</accession>
<proteinExistence type="predicted"/>
<geneLocation type="plasmid" evidence="2">
    <name>pWW0</name>
</geneLocation>
<feature type="region of interest" description="Disordered" evidence="1">
    <location>
        <begin position="97"/>
        <end position="128"/>
    </location>
</feature>
<evidence type="ECO:0000313" key="2">
    <source>
        <dbReference type="EMBL" id="CAC86821.1"/>
    </source>
</evidence>
<evidence type="ECO:0000256" key="1">
    <source>
        <dbReference type="SAM" id="MobiDB-lite"/>
    </source>
</evidence>
<name>Q8VMI5_PSEPU</name>
<reference evidence="2" key="1">
    <citation type="journal article" date="2002" name="Environ. Microbiol.">
        <title>Complete sequence of the IncP-9 TOL plasmid pWW0 from Pseudomonas putida.</title>
        <authorList>
            <person name="Greated A."/>
            <person name="Lambertson L."/>
            <person name="Williams P.A."/>
            <person name="Thomas C.M."/>
        </authorList>
    </citation>
    <scope>NUCLEOTIDE SEQUENCE [LARGE SCALE GENOMIC DNA]</scope>
    <source>
        <plasmid evidence="2">pWW0</plasmid>
    </source>
</reference>
<organism evidence="2">
    <name type="scientific">Pseudomonas putida</name>
    <name type="common">Arthrobacter siderocapsulatus</name>
    <dbReference type="NCBI Taxonomy" id="303"/>
    <lineage>
        <taxon>Bacteria</taxon>
        <taxon>Pseudomonadati</taxon>
        <taxon>Pseudomonadota</taxon>
        <taxon>Gammaproteobacteria</taxon>
        <taxon>Pseudomonadales</taxon>
        <taxon>Pseudomonadaceae</taxon>
        <taxon>Pseudomonas</taxon>
    </lineage>
</organism>
<dbReference type="EMBL" id="AJ344068">
    <property type="protein sequence ID" value="CAC86821.1"/>
    <property type="molecule type" value="Genomic_DNA"/>
</dbReference>
<feature type="compositionally biased region" description="Basic residues" evidence="1">
    <location>
        <begin position="98"/>
        <end position="111"/>
    </location>
</feature>
<dbReference type="AlphaFoldDB" id="Q8VMI5"/>
<protein>
    <submittedName>
        <fullName evidence="2">Uncharacterized protein</fullName>
    </submittedName>
</protein>
<keyword evidence="2" id="KW-0614">Plasmid</keyword>